<keyword evidence="4 9" id="KW-0812">Transmembrane</keyword>
<dbReference type="EMBL" id="SRRZ01000051">
    <property type="protein sequence ID" value="NQE35288.1"/>
    <property type="molecule type" value="Genomic_DNA"/>
</dbReference>
<comment type="caution">
    <text evidence="10">The sequence shown here is derived from an EMBL/GenBank/DDBJ whole genome shotgun (WGS) entry which is preliminary data.</text>
</comment>
<dbReference type="InterPro" id="IPR000549">
    <property type="entry name" value="PSI_PsaG/PsaK"/>
</dbReference>
<gene>
    <name evidence="10" type="primary">psaK_3</name>
    <name evidence="9" type="synonym">psaK</name>
    <name evidence="10" type="ORF">E5S67_03018</name>
</gene>
<evidence type="ECO:0000256" key="4">
    <source>
        <dbReference type="ARBA" id="ARBA00022692"/>
    </source>
</evidence>
<protein>
    <recommendedName>
        <fullName evidence="9">Photosystem I reaction center subunit PsaK</fullName>
    </recommendedName>
    <alternativeName>
        <fullName evidence="9">Photosystem I subunit X</fullName>
    </alternativeName>
</protein>
<evidence type="ECO:0000313" key="11">
    <source>
        <dbReference type="Proteomes" id="UP000702425"/>
    </source>
</evidence>
<keyword evidence="6 9" id="KW-1133">Transmembrane helix</keyword>
<dbReference type="SUPFAM" id="SSF81563">
    <property type="entry name" value="Photosystem I reaction center subunit X, PsaK"/>
    <property type="match status" value="1"/>
</dbReference>
<dbReference type="NCBIfam" id="TIGR03049">
    <property type="entry name" value="PS_I_psaK"/>
    <property type="match status" value="1"/>
</dbReference>
<dbReference type="Pfam" id="PF01241">
    <property type="entry name" value="PSI_PSAK"/>
    <property type="match status" value="1"/>
</dbReference>
<comment type="subcellular location">
    <subcellularLocation>
        <location evidence="9">Cellular thylakoid membrane</location>
        <topology evidence="9">Multi-pass membrane protein</topology>
    </subcellularLocation>
    <subcellularLocation>
        <location evidence="1">Membrane</location>
        <topology evidence="1">Multi-pass membrane protein</topology>
    </subcellularLocation>
</comment>
<comment type="caution">
    <text evidence="9">Lacks conserved residue(s) required for the propagation of feature annotation.</text>
</comment>
<comment type="similarity">
    <text evidence="2 9">Belongs to the PsaG/PsaK family.</text>
</comment>
<evidence type="ECO:0000256" key="3">
    <source>
        <dbReference type="ARBA" id="ARBA00022531"/>
    </source>
</evidence>
<sequence length="94" mass="9622">MMDSSLLLAVQSTVPSTPEWSPLVGLTMILCNLLAIAIGYYGISKQNRGKGPALPVQVPGMFKGFGIPELLATASFGHLLGAGVILGLGNAGVL</sequence>
<keyword evidence="7 9" id="KW-0793">Thylakoid</keyword>
<dbReference type="PROSITE" id="PS01026">
    <property type="entry name" value="PHOTOSYSTEM_I_PSAGK"/>
    <property type="match status" value="1"/>
</dbReference>
<dbReference type="HAMAP" id="MF_00474">
    <property type="entry name" value="PSI_PsaK"/>
    <property type="match status" value="1"/>
</dbReference>
<proteinExistence type="inferred from homology"/>
<accession>A0ABX2CYP6</accession>
<dbReference type="RefSeq" id="WP_172188554.1">
    <property type="nucleotide sequence ID" value="NZ_CAWPPK010000265.1"/>
</dbReference>
<name>A0ABX2CYP6_9CYAN</name>
<evidence type="ECO:0000256" key="9">
    <source>
        <dbReference type="HAMAP-Rule" id="MF_00474"/>
    </source>
</evidence>
<keyword evidence="11" id="KW-1185">Reference proteome</keyword>
<dbReference type="Gene3D" id="1.20.860.20">
    <property type="entry name" value="Photosystem I PsaK, reaction centre"/>
    <property type="match status" value="1"/>
</dbReference>
<evidence type="ECO:0000256" key="1">
    <source>
        <dbReference type="ARBA" id="ARBA00004141"/>
    </source>
</evidence>
<organism evidence="10 11">
    <name type="scientific">Microcoleus asticus IPMA8</name>
    <dbReference type="NCBI Taxonomy" id="2563858"/>
    <lineage>
        <taxon>Bacteria</taxon>
        <taxon>Bacillati</taxon>
        <taxon>Cyanobacteriota</taxon>
        <taxon>Cyanophyceae</taxon>
        <taxon>Oscillatoriophycideae</taxon>
        <taxon>Oscillatoriales</taxon>
        <taxon>Microcoleaceae</taxon>
        <taxon>Microcoleus</taxon>
        <taxon>Microcoleus asticus</taxon>
    </lineage>
</organism>
<reference evidence="10 11" key="1">
    <citation type="journal article" date="2020" name="Sci. Rep.">
        <title>A novel cyanobacterial geosmin producer, revising GeoA distribution and dispersion patterns in Bacteria.</title>
        <authorList>
            <person name="Churro C."/>
            <person name="Semedo-Aguiar A.P."/>
            <person name="Silva A.D."/>
            <person name="Pereira-Leal J.B."/>
            <person name="Leite R.B."/>
        </authorList>
    </citation>
    <scope>NUCLEOTIDE SEQUENCE [LARGE SCALE GENOMIC DNA]</scope>
    <source>
        <strain evidence="10 11">IPMA8</strain>
    </source>
</reference>
<dbReference type="InterPro" id="IPR017492">
    <property type="entry name" value="PSI_PsaK"/>
</dbReference>
<feature type="transmembrane region" description="Helical" evidence="9">
    <location>
        <begin position="20"/>
        <end position="43"/>
    </location>
</feature>
<keyword evidence="3 9" id="KW-0602">Photosynthesis</keyword>
<evidence type="ECO:0000256" key="7">
    <source>
        <dbReference type="ARBA" id="ARBA00023078"/>
    </source>
</evidence>
<dbReference type="InterPro" id="IPR035982">
    <property type="entry name" value="PSI_centre_PsaK_sf"/>
</dbReference>
<keyword evidence="8 9" id="KW-0472">Membrane</keyword>
<evidence type="ECO:0000256" key="8">
    <source>
        <dbReference type="ARBA" id="ARBA00023136"/>
    </source>
</evidence>
<evidence type="ECO:0000256" key="2">
    <source>
        <dbReference type="ARBA" id="ARBA00006458"/>
    </source>
</evidence>
<dbReference type="InterPro" id="IPR037101">
    <property type="entry name" value="PSI_PsaK_bact"/>
</dbReference>
<dbReference type="Proteomes" id="UP000702425">
    <property type="component" value="Unassembled WGS sequence"/>
</dbReference>
<evidence type="ECO:0000256" key="5">
    <source>
        <dbReference type="ARBA" id="ARBA00022836"/>
    </source>
</evidence>
<evidence type="ECO:0000313" key="10">
    <source>
        <dbReference type="EMBL" id="NQE35288.1"/>
    </source>
</evidence>
<keyword evidence="5 9" id="KW-0603">Photosystem I</keyword>
<evidence type="ECO:0000256" key="6">
    <source>
        <dbReference type="ARBA" id="ARBA00022989"/>
    </source>
</evidence>